<proteinExistence type="inferred from homology"/>
<dbReference type="Pfam" id="PF05181">
    <property type="entry name" value="XPA_C"/>
    <property type="match status" value="1"/>
</dbReference>
<dbReference type="SUPFAM" id="SSF46955">
    <property type="entry name" value="Putative DNA-binding domain"/>
    <property type="match status" value="1"/>
</dbReference>
<name>A0A1Y2DC57_9PEZI</name>
<dbReference type="GO" id="GO:1901255">
    <property type="term" value="P:nucleotide-excision repair involved in interstrand cross-link repair"/>
    <property type="evidence" value="ECO:0007669"/>
    <property type="project" value="EnsemblFungi"/>
</dbReference>
<dbReference type="Proteomes" id="UP000193689">
    <property type="component" value="Unassembled WGS sequence"/>
</dbReference>
<comment type="caution">
    <text evidence="13">The sequence shown here is derived from an EMBL/GenBank/DDBJ whole genome shotgun (WGS) entry which is preliminary data.</text>
</comment>
<reference evidence="13 14" key="1">
    <citation type="submission" date="2016-07" db="EMBL/GenBank/DDBJ databases">
        <title>Pervasive Adenine N6-methylation of Active Genes in Fungi.</title>
        <authorList>
            <consortium name="DOE Joint Genome Institute"/>
            <person name="Mondo S.J."/>
            <person name="Dannebaum R.O."/>
            <person name="Kuo R.C."/>
            <person name="Labutti K."/>
            <person name="Haridas S."/>
            <person name="Kuo A."/>
            <person name="Salamov A."/>
            <person name="Ahrendt S.R."/>
            <person name="Lipzen A."/>
            <person name="Sullivan W."/>
            <person name="Andreopoulos W.B."/>
            <person name="Clum A."/>
            <person name="Lindquist E."/>
            <person name="Daum C."/>
            <person name="Ramamoorthy G.K."/>
            <person name="Gryganskyi A."/>
            <person name="Culley D."/>
            <person name="Magnuson J.K."/>
            <person name="James T.Y."/>
            <person name="O'Malley M.A."/>
            <person name="Stajich J.E."/>
            <person name="Spatafora J.W."/>
            <person name="Visel A."/>
            <person name="Grigoriev I.V."/>
        </authorList>
    </citation>
    <scope>NUCLEOTIDE SEQUENCE [LARGE SCALE GENOMIC DNA]</scope>
    <source>
        <strain evidence="13 14">CBS 129021</strain>
    </source>
</reference>
<dbReference type="InterPro" id="IPR037129">
    <property type="entry name" value="XPA_sf"/>
</dbReference>
<keyword evidence="5" id="KW-0863">Zinc-finger</keyword>
<evidence type="ECO:0000256" key="11">
    <source>
        <dbReference type="SAM" id="MobiDB-lite"/>
    </source>
</evidence>
<dbReference type="Gene3D" id="3.90.530.10">
    <property type="entry name" value="XPA C-terminal domain"/>
    <property type="match status" value="1"/>
</dbReference>
<evidence type="ECO:0000256" key="1">
    <source>
        <dbReference type="ARBA" id="ARBA00004123"/>
    </source>
</evidence>
<gene>
    <name evidence="13" type="ORF">BCR38DRAFT_414173</name>
</gene>
<sequence length="402" mass="45532">MPRPSTPPSVPGPSKAVASPPTPEVTRRIEESRLRAKSLRAQHEAAQRHAGVSSLNRTSSGIVATNDISFPRTRKRVYDEIASVPVRNTPATSRDGRANGALPDNPTTTGEQKGDEGAIRPARKFTKFVDYDFDKITDTKGGFLTADDDPFNKAMSGAASANAKAGPPQDPTEQKPQGMSAQEWERLQLLRKLRKQKAGPFQPGLSVLTDDKERKKCRECNSLEIDYVWDEVFNCRICNQCKEKLPEKYSLLTKTEAREDYLLTDPELRDEDLLPQLSRPNPHKSHWHDMMLFLRYQVEEYAFSDKKWGSAEALDSEFERRETEKKQRKEKKFKEKLQDLKKRTLAESHRRQGTKAGKAKFGETIGKGGKHEHEWGRVIENEEGATLKTCTTCGMEVEELEF</sequence>
<feature type="region of interest" description="Disordered" evidence="11">
    <location>
        <begin position="345"/>
        <end position="380"/>
    </location>
</feature>
<dbReference type="InterPro" id="IPR009061">
    <property type="entry name" value="DNA-bd_dom_put_sf"/>
</dbReference>
<keyword evidence="7" id="KW-0238">DNA-binding</keyword>
<evidence type="ECO:0000259" key="12">
    <source>
        <dbReference type="Pfam" id="PF05181"/>
    </source>
</evidence>
<dbReference type="InParanoid" id="A0A1Y2DC57"/>
<keyword evidence="3" id="KW-0479">Metal-binding</keyword>
<dbReference type="GO" id="GO:0000715">
    <property type="term" value="P:nucleotide-excision repair, DNA damage recognition"/>
    <property type="evidence" value="ECO:0007669"/>
    <property type="project" value="TreeGrafter"/>
</dbReference>
<keyword evidence="8" id="KW-0234">DNA repair</keyword>
<keyword evidence="9" id="KW-0539">Nucleus</keyword>
<dbReference type="CDD" id="cd21077">
    <property type="entry name" value="DBD_Rad14"/>
    <property type="match status" value="1"/>
</dbReference>
<feature type="compositionally biased region" description="Basic and acidic residues" evidence="11">
    <location>
        <begin position="25"/>
        <end position="34"/>
    </location>
</feature>
<evidence type="ECO:0000256" key="9">
    <source>
        <dbReference type="ARBA" id="ARBA00023242"/>
    </source>
</evidence>
<feature type="region of interest" description="Disordered" evidence="11">
    <location>
        <begin position="86"/>
        <end position="117"/>
    </location>
</feature>
<dbReference type="GO" id="GO:0000110">
    <property type="term" value="C:nucleotide-excision repair factor 1 complex"/>
    <property type="evidence" value="ECO:0007669"/>
    <property type="project" value="TreeGrafter"/>
</dbReference>
<dbReference type="GeneID" id="63775114"/>
<feature type="compositionally biased region" description="Low complexity" evidence="11">
    <location>
        <begin position="154"/>
        <end position="167"/>
    </location>
</feature>
<protein>
    <recommendedName>
        <fullName evidence="10">DNA repair protein RAD14</fullName>
    </recommendedName>
</protein>
<evidence type="ECO:0000256" key="5">
    <source>
        <dbReference type="ARBA" id="ARBA00022771"/>
    </source>
</evidence>
<feature type="region of interest" description="Disordered" evidence="11">
    <location>
        <begin position="154"/>
        <end position="181"/>
    </location>
</feature>
<dbReference type="STRING" id="1141098.A0A1Y2DC57"/>
<evidence type="ECO:0000256" key="10">
    <source>
        <dbReference type="ARBA" id="ARBA00072989"/>
    </source>
</evidence>
<feature type="compositionally biased region" description="Basic and acidic residues" evidence="11">
    <location>
        <begin position="369"/>
        <end position="380"/>
    </location>
</feature>
<dbReference type="FunFam" id="3.90.530.10:FF:000003">
    <property type="entry name" value="Dna repair rad14 protein"/>
    <property type="match status" value="1"/>
</dbReference>
<dbReference type="EMBL" id="MCFJ01000021">
    <property type="protein sequence ID" value="ORY56850.1"/>
    <property type="molecule type" value="Genomic_DNA"/>
</dbReference>
<feature type="domain" description="XPA C-terminal" evidence="12">
    <location>
        <begin position="248"/>
        <end position="298"/>
    </location>
</feature>
<dbReference type="InterPro" id="IPR022656">
    <property type="entry name" value="XPA_C"/>
</dbReference>
<feature type="compositionally biased region" description="Pro residues" evidence="11">
    <location>
        <begin position="1"/>
        <end position="11"/>
    </location>
</feature>
<organism evidence="13 14">
    <name type="scientific">Pseudomassariella vexata</name>
    <dbReference type="NCBI Taxonomy" id="1141098"/>
    <lineage>
        <taxon>Eukaryota</taxon>
        <taxon>Fungi</taxon>
        <taxon>Dikarya</taxon>
        <taxon>Ascomycota</taxon>
        <taxon>Pezizomycotina</taxon>
        <taxon>Sordariomycetes</taxon>
        <taxon>Xylariomycetidae</taxon>
        <taxon>Amphisphaeriales</taxon>
        <taxon>Pseudomassariaceae</taxon>
        <taxon>Pseudomassariella</taxon>
    </lineage>
</organism>
<dbReference type="OrthoDB" id="5368863at2759"/>
<evidence type="ECO:0000256" key="4">
    <source>
        <dbReference type="ARBA" id="ARBA00022763"/>
    </source>
</evidence>
<dbReference type="FunCoup" id="A0A1Y2DC57">
    <property type="interactions" value="85"/>
</dbReference>
<dbReference type="RefSeq" id="XP_040710317.1">
    <property type="nucleotide sequence ID" value="XM_040858902.1"/>
</dbReference>
<evidence type="ECO:0000256" key="3">
    <source>
        <dbReference type="ARBA" id="ARBA00022723"/>
    </source>
</evidence>
<keyword evidence="6" id="KW-0862">Zinc</keyword>
<dbReference type="GO" id="GO:0070914">
    <property type="term" value="P:UV-damage excision repair"/>
    <property type="evidence" value="ECO:0007669"/>
    <property type="project" value="EnsemblFungi"/>
</dbReference>
<comment type="similarity">
    <text evidence="2">Belongs to the XPA family.</text>
</comment>
<dbReference type="GO" id="GO:0003684">
    <property type="term" value="F:damaged DNA binding"/>
    <property type="evidence" value="ECO:0007669"/>
    <property type="project" value="InterPro"/>
</dbReference>
<keyword evidence="4" id="KW-0227">DNA damage</keyword>
<dbReference type="NCBIfam" id="TIGR00598">
    <property type="entry name" value="rad14"/>
    <property type="match status" value="1"/>
</dbReference>
<feature type="region of interest" description="Disordered" evidence="11">
    <location>
        <begin position="1"/>
        <end position="54"/>
    </location>
</feature>
<dbReference type="PANTHER" id="PTHR10142">
    <property type="entry name" value="DNA REPAIR PROTEIN COMPLEMENTING XP-A CELLS"/>
    <property type="match status" value="1"/>
</dbReference>
<dbReference type="GO" id="GO:0008270">
    <property type="term" value="F:zinc ion binding"/>
    <property type="evidence" value="ECO:0007669"/>
    <property type="project" value="UniProtKB-KW"/>
</dbReference>
<comment type="subcellular location">
    <subcellularLocation>
        <location evidence="1">Nucleus</location>
    </subcellularLocation>
</comment>
<dbReference type="AlphaFoldDB" id="A0A1Y2DC57"/>
<dbReference type="InterPro" id="IPR000465">
    <property type="entry name" value="XPA/RAD14"/>
</dbReference>
<evidence type="ECO:0000256" key="8">
    <source>
        <dbReference type="ARBA" id="ARBA00023204"/>
    </source>
</evidence>
<dbReference type="PANTHER" id="PTHR10142:SF0">
    <property type="entry name" value="DNA REPAIR PROTEIN COMPLEMENTING XP-A CELLS"/>
    <property type="match status" value="1"/>
</dbReference>
<dbReference type="GO" id="GO:0006284">
    <property type="term" value="P:base-excision repair"/>
    <property type="evidence" value="ECO:0007669"/>
    <property type="project" value="TreeGrafter"/>
</dbReference>
<accession>A0A1Y2DC57</accession>
<keyword evidence="14" id="KW-1185">Reference proteome</keyword>
<evidence type="ECO:0000313" key="14">
    <source>
        <dbReference type="Proteomes" id="UP000193689"/>
    </source>
</evidence>
<evidence type="ECO:0000256" key="7">
    <source>
        <dbReference type="ARBA" id="ARBA00023125"/>
    </source>
</evidence>
<evidence type="ECO:0000256" key="2">
    <source>
        <dbReference type="ARBA" id="ARBA00005548"/>
    </source>
</evidence>
<evidence type="ECO:0000256" key="6">
    <source>
        <dbReference type="ARBA" id="ARBA00022833"/>
    </source>
</evidence>
<evidence type="ECO:0000313" key="13">
    <source>
        <dbReference type="EMBL" id="ORY56850.1"/>
    </source>
</evidence>